<evidence type="ECO:0008006" key="3">
    <source>
        <dbReference type="Google" id="ProtNLM"/>
    </source>
</evidence>
<organism evidence="1 2">
    <name type="scientific">Pisum sativum</name>
    <name type="common">Garden pea</name>
    <name type="synonym">Lathyrus oleraceus</name>
    <dbReference type="NCBI Taxonomy" id="3888"/>
    <lineage>
        <taxon>Eukaryota</taxon>
        <taxon>Viridiplantae</taxon>
        <taxon>Streptophyta</taxon>
        <taxon>Embryophyta</taxon>
        <taxon>Tracheophyta</taxon>
        <taxon>Spermatophyta</taxon>
        <taxon>Magnoliopsida</taxon>
        <taxon>eudicotyledons</taxon>
        <taxon>Gunneridae</taxon>
        <taxon>Pentapetalae</taxon>
        <taxon>rosids</taxon>
        <taxon>fabids</taxon>
        <taxon>Fabales</taxon>
        <taxon>Fabaceae</taxon>
        <taxon>Papilionoideae</taxon>
        <taxon>50 kb inversion clade</taxon>
        <taxon>NPAAA clade</taxon>
        <taxon>Hologalegina</taxon>
        <taxon>IRL clade</taxon>
        <taxon>Fabeae</taxon>
        <taxon>Lathyrus</taxon>
    </lineage>
</organism>
<sequence>MKGVNSCVNFGEIVEFNDFIERLELIDVLLMENIHLVQSKCWINHSEFISFVEKVWSSLKVSGNVIFPFKGKLKLLKGELRIWNKDVFGYVDLGVEETIKELSVLDFEVANKGAMDVEVMSCKRASTSNRVYESSFAKESMLRKKAKQKWLVEGDYNSKFFHQAMKQRCLKVCDVGFWINDSWKWDFGLNGVVLSVEEESSLEDLTQLLYDMKPIDIVLDRFVRWRDKNGFPVKASYKTIFEASVVVPWLDLLKEYIS</sequence>
<accession>A0A9D4YI10</accession>
<proteinExistence type="predicted"/>
<dbReference type="Proteomes" id="UP001058974">
    <property type="component" value="Chromosome 2"/>
</dbReference>
<dbReference type="EMBL" id="JAMSHJ010000002">
    <property type="protein sequence ID" value="KAI5439967.1"/>
    <property type="molecule type" value="Genomic_DNA"/>
</dbReference>
<dbReference type="AlphaFoldDB" id="A0A9D4YI10"/>
<keyword evidence="2" id="KW-1185">Reference proteome</keyword>
<evidence type="ECO:0000313" key="2">
    <source>
        <dbReference type="Proteomes" id="UP001058974"/>
    </source>
</evidence>
<reference evidence="1 2" key="1">
    <citation type="journal article" date="2022" name="Nat. Genet.">
        <title>Improved pea reference genome and pan-genome highlight genomic features and evolutionary characteristics.</title>
        <authorList>
            <person name="Yang T."/>
            <person name="Liu R."/>
            <person name="Luo Y."/>
            <person name="Hu S."/>
            <person name="Wang D."/>
            <person name="Wang C."/>
            <person name="Pandey M.K."/>
            <person name="Ge S."/>
            <person name="Xu Q."/>
            <person name="Li N."/>
            <person name="Li G."/>
            <person name="Huang Y."/>
            <person name="Saxena R.K."/>
            <person name="Ji Y."/>
            <person name="Li M."/>
            <person name="Yan X."/>
            <person name="He Y."/>
            <person name="Liu Y."/>
            <person name="Wang X."/>
            <person name="Xiang C."/>
            <person name="Varshney R.K."/>
            <person name="Ding H."/>
            <person name="Gao S."/>
            <person name="Zong X."/>
        </authorList>
    </citation>
    <scope>NUCLEOTIDE SEQUENCE [LARGE SCALE GENOMIC DNA]</scope>
    <source>
        <strain evidence="1 2">cv. Zhongwan 6</strain>
    </source>
</reference>
<evidence type="ECO:0000313" key="1">
    <source>
        <dbReference type="EMBL" id="KAI5439967.1"/>
    </source>
</evidence>
<protein>
    <recommendedName>
        <fullName evidence="3">RNA-directed DNA polymerase, eukaryota, reverse transcriptase zinc-binding domain protein</fullName>
    </recommendedName>
</protein>
<comment type="caution">
    <text evidence="1">The sequence shown here is derived from an EMBL/GenBank/DDBJ whole genome shotgun (WGS) entry which is preliminary data.</text>
</comment>
<name>A0A9D4YI10_PEA</name>
<dbReference type="Gramene" id="Psat02G0535700-T1">
    <property type="protein sequence ID" value="KAI5439967.1"/>
    <property type="gene ID" value="KIW84_025357"/>
</dbReference>
<gene>
    <name evidence="1" type="ORF">KIW84_025357</name>
</gene>